<dbReference type="Pfam" id="PF02627">
    <property type="entry name" value="CMD"/>
    <property type="match status" value="2"/>
</dbReference>
<dbReference type="Gene3D" id="2.60.120.10">
    <property type="entry name" value="Jelly Rolls"/>
    <property type="match status" value="1"/>
</dbReference>
<dbReference type="EMBL" id="FMZX01000050">
    <property type="protein sequence ID" value="SDE53355.1"/>
    <property type="molecule type" value="Genomic_DNA"/>
</dbReference>
<evidence type="ECO:0000259" key="3">
    <source>
        <dbReference type="Pfam" id="PF07883"/>
    </source>
</evidence>
<evidence type="ECO:0000259" key="2">
    <source>
        <dbReference type="Pfam" id="PF02627"/>
    </source>
</evidence>
<dbReference type="GO" id="GO:0051920">
    <property type="term" value="F:peroxiredoxin activity"/>
    <property type="evidence" value="ECO:0007669"/>
    <property type="project" value="InterPro"/>
</dbReference>
<name>A0A1G7DR69_9PROT</name>
<evidence type="ECO:0000313" key="5">
    <source>
        <dbReference type="Proteomes" id="UP000198925"/>
    </source>
</evidence>
<dbReference type="SUPFAM" id="SSF51182">
    <property type="entry name" value="RmlC-like cupins"/>
    <property type="match status" value="1"/>
</dbReference>
<dbReference type="Pfam" id="PF07883">
    <property type="entry name" value="Cupin_2"/>
    <property type="match status" value="1"/>
</dbReference>
<reference evidence="4 5" key="1">
    <citation type="submission" date="2016-10" db="EMBL/GenBank/DDBJ databases">
        <authorList>
            <person name="de Groot N.N."/>
        </authorList>
    </citation>
    <scope>NUCLEOTIDE SEQUENCE [LARGE SCALE GENOMIC DNA]</scope>
    <source>
        <strain evidence="4 5">CPCC 100156</strain>
    </source>
</reference>
<dbReference type="Gene3D" id="1.20.1290.10">
    <property type="entry name" value="AhpD-like"/>
    <property type="match status" value="1"/>
</dbReference>
<dbReference type="Proteomes" id="UP000198925">
    <property type="component" value="Unassembled WGS sequence"/>
</dbReference>
<feature type="chain" id="PRO_5011678028" evidence="1">
    <location>
        <begin position="21"/>
        <end position="407"/>
    </location>
</feature>
<dbReference type="InterPro" id="IPR003779">
    <property type="entry name" value="CMD-like"/>
</dbReference>
<keyword evidence="1" id="KW-0732">Signal</keyword>
<feature type="domain" description="Carboxymuconolactone decarboxylase-like" evidence="2">
    <location>
        <begin position="167"/>
        <end position="250"/>
    </location>
</feature>
<evidence type="ECO:0000256" key="1">
    <source>
        <dbReference type="SAM" id="SignalP"/>
    </source>
</evidence>
<feature type="signal peptide" evidence="1">
    <location>
        <begin position="1"/>
        <end position="20"/>
    </location>
</feature>
<dbReference type="PANTHER" id="PTHR33570">
    <property type="entry name" value="4-CARBOXYMUCONOLACTONE DECARBOXYLASE FAMILY PROTEIN"/>
    <property type="match status" value="1"/>
</dbReference>
<dbReference type="PANTHER" id="PTHR33570:SF9">
    <property type="entry name" value="BLL4600 PROTEIN"/>
    <property type="match status" value="1"/>
</dbReference>
<dbReference type="InterPro" id="IPR013096">
    <property type="entry name" value="Cupin_2"/>
</dbReference>
<dbReference type="RefSeq" id="WP_090665337.1">
    <property type="nucleotide sequence ID" value="NZ_FMZX01000050.1"/>
</dbReference>
<evidence type="ECO:0000313" key="4">
    <source>
        <dbReference type="EMBL" id="SDE53355.1"/>
    </source>
</evidence>
<feature type="domain" description="Carboxymuconolactone decarboxylase-like" evidence="2">
    <location>
        <begin position="40"/>
        <end position="120"/>
    </location>
</feature>
<keyword evidence="5" id="KW-1185">Reference proteome</keyword>
<dbReference type="InterPro" id="IPR047263">
    <property type="entry name" value="HNL-like_cupin"/>
</dbReference>
<dbReference type="AlphaFoldDB" id="A0A1G7DR69"/>
<dbReference type="InterPro" id="IPR029032">
    <property type="entry name" value="AhpD-like"/>
</dbReference>
<proteinExistence type="predicted"/>
<protein>
    <submittedName>
        <fullName evidence="4">4-carboxymuconolactone decarboxylase</fullName>
    </submittedName>
</protein>
<accession>A0A1G7DR69</accession>
<dbReference type="CDD" id="cd02233">
    <property type="entry name" value="cupin_HNL-like"/>
    <property type="match status" value="1"/>
</dbReference>
<dbReference type="InterPro" id="IPR014710">
    <property type="entry name" value="RmlC-like_jellyroll"/>
</dbReference>
<gene>
    <name evidence="4" type="ORF">SAMN04487779_10505</name>
</gene>
<sequence>MKKLMLTLAASLLTGTGAEAQERTSAAPRMAPPQMRELAPALALYTDEVLFADVWQRAQLSPRDRSIVTVTTLITNGRAAQLRGHTGRALDNGVKPTEITEIITHLAFYAGWPAAMSAVPEINAVFGQRGIDPATLAEAPIEPLPVDAASEARRAATVWDQVAPVAPPLAELTDTVLFGDLWRRPALAPRDRSLVTMVALIANGQAEQLPFHVNRAMDAGMSAAEVSEVLTHIAFYAGWPRAMSAVGVVRATLAERAQAATARPPGLTIQRHAETPAVAGPASNFTGTVHVTSRFQAEPTGRVAGGVVTFQPGARTNWHTHPRGQTLIVTAGQGWVQSEGGAVQQVGPGDVVVFAPGVRHWHGATPTQAMTHVAVAEAVDGISTTWLETVTDEQYGQGAVGRTAASP</sequence>
<feature type="domain" description="Cupin type-2" evidence="3">
    <location>
        <begin position="307"/>
        <end position="370"/>
    </location>
</feature>
<dbReference type="InterPro" id="IPR011051">
    <property type="entry name" value="RmlC_Cupin_sf"/>
</dbReference>
<organism evidence="4 5">
    <name type="scientific">Belnapia rosea</name>
    <dbReference type="NCBI Taxonomy" id="938405"/>
    <lineage>
        <taxon>Bacteria</taxon>
        <taxon>Pseudomonadati</taxon>
        <taxon>Pseudomonadota</taxon>
        <taxon>Alphaproteobacteria</taxon>
        <taxon>Acetobacterales</taxon>
        <taxon>Roseomonadaceae</taxon>
        <taxon>Belnapia</taxon>
    </lineage>
</organism>
<dbReference type="InterPro" id="IPR052512">
    <property type="entry name" value="4CMD/NDH-1_regulator"/>
</dbReference>
<dbReference type="SUPFAM" id="SSF69118">
    <property type="entry name" value="AhpD-like"/>
    <property type="match status" value="2"/>
</dbReference>